<reference evidence="2" key="1">
    <citation type="submission" date="2020-06" db="EMBL/GenBank/DDBJ databases">
        <authorList>
            <consortium name="Plant Systems Biology data submission"/>
        </authorList>
    </citation>
    <scope>NUCLEOTIDE SEQUENCE</scope>
    <source>
        <strain evidence="2">D6</strain>
    </source>
</reference>
<gene>
    <name evidence="2" type="ORF">SEMRO_697_G189080.1</name>
</gene>
<proteinExistence type="predicted"/>
<accession>A0A9N8EB55</accession>
<feature type="transmembrane region" description="Helical" evidence="1">
    <location>
        <begin position="238"/>
        <end position="261"/>
    </location>
</feature>
<evidence type="ECO:0000313" key="2">
    <source>
        <dbReference type="EMBL" id="CAB9515164.1"/>
    </source>
</evidence>
<protein>
    <recommendedName>
        <fullName evidence="4">Transmembrane protein</fullName>
    </recommendedName>
</protein>
<sequence>MNSTLEDGGAMDSLLEVPVEAHEQTWFTRIFYAGILFHTIPGVAMMLGGFAMLMICLFRARSLRPGQSFSSAYIPERNYGLVQCVASGLFVLIILATLRQITSPCFTGAGSASWLCWLNQPGHVAMYGSYASVCLVALLESTGRLSMDSWRIALVLCCLMNYLLMAGHSDMKPTLEDKLTHKIWGDIELYHAVILFYSVYNASSLPAYLGTWIMFLLKGCWIVLSGVQLQFHIMDMEVIRPVFVLLVLFFTGVTTVIGAFFGNIHYQSDLSLRNKSVDSMNNDAYQTRNTAGILAEGEDYKRLLQSSDDQNSLFENEQI</sequence>
<comment type="caution">
    <text evidence="2">The sequence shown here is derived from an EMBL/GenBank/DDBJ whole genome shotgun (WGS) entry which is preliminary data.</text>
</comment>
<dbReference type="AlphaFoldDB" id="A0A9N8EB55"/>
<evidence type="ECO:0000313" key="3">
    <source>
        <dbReference type="Proteomes" id="UP001153069"/>
    </source>
</evidence>
<organism evidence="2 3">
    <name type="scientific">Seminavis robusta</name>
    <dbReference type="NCBI Taxonomy" id="568900"/>
    <lineage>
        <taxon>Eukaryota</taxon>
        <taxon>Sar</taxon>
        <taxon>Stramenopiles</taxon>
        <taxon>Ochrophyta</taxon>
        <taxon>Bacillariophyta</taxon>
        <taxon>Bacillariophyceae</taxon>
        <taxon>Bacillariophycidae</taxon>
        <taxon>Naviculales</taxon>
        <taxon>Naviculaceae</taxon>
        <taxon>Seminavis</taxon>
    </lineage>
</organism>
<evidence type="ECO:0000256" key="1">
    <source>
        <dbReference type="SAM" id="Phobius"/>
    </source>
</evidence>
<feature type="transmembrane region" description="Helical" evidence="1">
    <location>
        <begin position="79"/>
        <end position="101"/>
    </location>
</feature>
<keyword evidence="1" id="KW-0472">Membrane</keyword>
<name>A0A9N8EB55_9STRA</name>
<keyword evidence="3" id="KW-1185">Reference proteome</keyword>
<dbReference type="Proteomes" id="UP001153069">
    <property type="component" value="Unassembled WGS sequence"/>
</dbReference>
<dbReference type="EMBL" id="CAICTM010000696">
    <property type="protein sequence ID" value="CAB9515164.1"/>
    <property type="molecule type" value="Genomic_DNA"/>
</dbReference>
<feature type="transmembrane region" description="Helical" evidence="1">
    <location>
        <begin position="121"/>
        <end position="139"/>
    </location>
</feature>
<keyword evidence="1" id="KW-1133">Transmembrane helix</keyword>
<keyword evidence="1" id="KW-0812">Transmembrane</keyword>
<feature type="transmembrane region" description="Helical" evidence="1">
    <location>
        <begin position="30"/>
        <end position="58"/>
    </location>
</feature>
<feature type="transmembrane region" description="Helical" evidence="1">
    <location>
        <begin position="151"/>
        <end position="169"/>
    </location>
</feature>
<evidence type="ECO:0008006" key="4">
    <source>
        <dbReference type="Google" id="ProtNLM"/>
    </source>
</evidence>